<evidence type="ECO:0000313" key="3">
    <source>
        <dbReference type="EMBL" id="GAC79301.1"/>
    </source>
</evidence>
<evidence type="ECO:0000256" key="1">
    <source>
        <dbReference type="ARBA" id="ARBA00005953"/>
    </source>
</evidence>
<dbReference type="Pfam" id="PF13279">
    <property type="entry name" value="4HBT_2"/>
    <property type="match status" value="1"/>
</dbReference>
<dbReference type="Proteomes" id="UP000035009">
    <property type="component" value="Unassembled WGS sequence"/>
</dbReference>
<organism evidence="3 4">
    <name type="scientific">Gordonia malaquae NBRC 108250</name>
    <dbReference type="NCBI Taxonomy" id="1223542"/>
    <lineage>
        <taxon>Bacteria</taxon>
        <taxon>Bacillati</taxon>
        <taxon>Actinomycetota</taxon>
        <taxon>Actinomycetes</taxon>
        <taxon>Mycobacteriales</taxon>
        <taxon>Gordoniaceae</taxon>
        <taxon>Gordonia</taxon>
    </lineage>
</organism>
<dbReference type="CDD" id="cd00586">
    <property type="entry name" value="4HBT"/>
    <property type="match status" value="1"/>
</dbReference>
<dbReference type="InterPro" id="IPR029069">
    <property type="entry name" value="HotDog_dom_sf"/>
</dbReference>
<dbReference type="EMBL" id="BAOP01000008">
    <property type="protein sequence ID" value="GAC79301.1"/>
    <property type="molecule type" value="Genomic_DNA"/>
</dbReference>
<dbReference type="AlphaFoldDB" id="M3TD26"/>
<dbReference type="GO" id="GO:0047617">
    <property type="term" value="F:fatty acyl-CoA hydrolase activity"/>
    <property type="evidence" value="ECO:0007669"/>
    <property type="project" value="TreeGrafter"/>
</dbReference>
<evidence type="ECO:0000313" key="4">
    <source>
        <dbReference type="Proteomes" id="UP000035009"/>
    </source>
</evidence>
<keyword evidence="2" id="KW-0378">Hydrolase</keyword>
<dbReference type="eggNOG" id="COG0824">
    <property type="taxonomic scope" value="Bacteria"/>
</dbReference>
<proteinExistence type="inferred from homology"/>
<protein>
    <submittedName>
        <fullName evidence="3">Uncharacterized protein</fullName>
    </submittedName>
</protein>
<gene>
    <name evidence="3" type="ORF">GM1_008_00630</name>
</gene>
<dbReference type="OrthoDB" id="9799036at2"/>
<sequence length="134" mass="15055">MHVYRHQIRYHETDAQGFLFNARYLEIADVAMTEFLRALGHRFQDLGAIGFDPSLVKAEIAFRKPTHFDDVVDVDVTCRHVGRSSFALRYAMSCSATPVCDVDITYVNIARDTETSAPLPDPIADALRAHADEV</sequence>
<name>M3TD26_GORML</name>
<dbReference type="InterPro" id="IPR050563">
    <property type="entry name" value="4-hydroxybenzoyl-CoA_TE"/>
</dbReference>
<dbReference type="Gene3D" id="3.10.129.10">
    <property type="entry name" value="Hotdog Thioesterase"/>
    <property type="match status" value="1"/>
</dbReference>
<comment type="caution">
    <text evidence="3">The sequence shown here is derived from an EMBL/GenBank/DDBJ whole genome shotgun (WGS) entry which is preliminary data.</text>
</comment>
<dbReference type="STRING" id="410332.SAMN04488550_4338"/>
<dbReference type="SUPFAM" id="SSF54637">
    <property type="entry name" value="Thioesterase/thiol ester dehydrase-isomerase"/>
    <property type="match status" value="1"/>
</dbReference>
<dbReference type="PANTHER" id="PTHR31793:SF27">
    <property type="entry name" value="NOVEL THIOESTERASE SUPERFAMILY DOMAIN AND SAPOSIN A-TYPE DOMAIN CONTAINING PROTEIN (0610012H03RIK)"/>
    <property type="match status" value="1"/>
</dbReference>
<accession>M3TD26</accession>
<comment type="similarity">
    <text evidence="1">Belongs to the 4-hydroxybenzoyl-CoA thioesterase family.</text>
</comment>
<reference evidence="3 4" key="1">
    <citation type="submission" date="2013-02" db="EMBL/GenBank/DDBJ databases">
        <title>Whole genome shotgun sequence of Gordonia malaquae NBRC 108250.</title>
        <authorList>
            <person name="Yoshida I."/>
            <person name="Hosoyama A."/>
            <person name="Tsuchikane K."/>
            <person name="Ando Y."/>
            <person name="Baba S."/>
            <person name="Ohji S."/>
            <person name="Hamada M."/>
            <person name="Tamura T."/>
            <person name="Yamazoe A."/>
            <person name="Yamazaki S."/>
            <person name="Fujita N."/>
        </authorList>
    </citation>
    <scope>NUCLEOTIDE SEQUENCE [LARGE SCALE GENOMIC DNA]</scope>
    <source>
        <strain evidence="3 4">NBRC 108250</strain>
    </source>
</reference>
<dbReference type="RefSeq" id="WP_008377618.1">
    <property type="nucleotide sequence ID" value="NZ_BAOP01000008.1"/>
</dbReference>
<dbReference type="PANTHER" id="PTHR31793">
    <property type="entry name" value="4-HYDROXYBENZOYL-COA THIOESTERASE FAMILY MEMBER"/>
    <property type="match status" value="1"/>
</dbReference>
<keyword evidence="4" id="KW-1185">Reference proteome</keyword>
<evidence type="ECO:0000256" key="2">
    <source>
        <dbReference type="ARBA" id="ARBA00022801"/>
    </source>
</evidence>